<keyword evidence="1" id="KW-0812">Transmembrane</keyword>
<name>A0A1M7UVM5_9BRAD</name>
<keyword evidence="1" id="KW-1133">Transmembrane helix</keyword>
<dbReference type="PROSITE" id="PS51257">
    <property type="entry name" value="PROKAR_LIPOPROTEIN"/>
    <property type="match status" value="1"/>
</dbReference>
<evidence type="ECO:0000313" key="2">
    <source>
        <dbReference type="EMBL" id="SHN87000.1"/>
    </source>
</evidence>
<proteinExistence type="predicted"/>
<dbReference type="AlphaFoldDB" id="A0A1M7UVM5"/>
<dbReference type="Proteomes" id="UP000184096">
    <property type="component" value="Chromosome I"/>
</dbReference>
<protein>
    <submittedName>
        <fullName evidence="2">Uncharacterized protein</fullName>
    </submittedName>
</protein>
<organism evidence="2 3">
    <name type="scientific">Bradyrhizobium erythrophlei</name>
    <dbReference type="NCBI Taxonomy" id="1437360"/>
    <lineage>
        <taxon>Bacteria</taxon>
        <taxon>Pseudomonadati</taxon>
        <taxon>Pseudomonadota</taxon>
        <taxon>Alphaproteobacteria</taxon>
        <taxon>Hyphomicrobiales</taxon>
        <taxon>Nitrobacteraceae</taxon>
        <taxon>Bradyrhizobium</taxon>
    </lineage>
</organism>
<reference evidence="3" key="1">
    <citation type="submission" date="2016-11" db="EMBL/GenBank/DDBJ databases">
        <authorList>
            <person name="Varghese N."/>
            <person name="Submissions S."/>
        </authorList>
    </citation>
    <scope>NUCLEOTIDE SEQUENCE [LARGE SCALE GENOMIC DNA]</scope>
    <source>
        <strain evidence="3">GAS401</strain>
    </source>
</reference>
<evidence type="ECO:0000313" key="3">
    <source>
        <dbReference type="Proteomes" id="UP000184096"/>
    </source>
</evidence>
<sequence>MPKPIAIAFWSMVAACVFSFGMAAFVAHFAT</sequence>
<evidence type="ECO:0000256" key="1">
    <source>
        <dbReference type="SAM" id="Phobius"/>
    </source>
</evidence>
<accession>A0A1M7UVM5</accession>
<dbReference type="EMBL" id="LT670849">
    <property type="protein sequence ID" value="SHN87000.1"/>
    <property type="molecule type" value="Genomic_DNA"/>
</dbReference>
<feature type="transmembrane region" description="Helical" evidence="1">
    <location>
        <begin position="7"/>
        <end position="30"/>
    </location>
</feature>
<gene>
    <name evidence="2" type="ORF">SAMN05444170_6955</name>
</gene>
<keyword evidence="1" id="KW-0472">Membrane</keyword>
<keyword evidence="3" id="KW-1185">Reference proteome</keyword>